<protein>
    <submittedName>
        <fullName evidence="1">Uncharacterized protein</fullName>
    </submittedName>
</protein>
<dbReference type="Proteomes" id="UP000286501">
    <property type="component" value="Unassembled WGS sequence"/>
</dbReference>
<evidence type="ECO:0000313" key="1">
    <source>
        <dbReference type="EMBL" id="MCW4154071.1"/>
    </source>
</evidence>
<dbReference type="EMBL" id="JAPDVH010000001">
    <property type="protein sequence ID" value="MCW4154071.1"/>
    <property type="molecule type" value="Genomic_DNA"/>
</dbReference>
<evidence type="ECO:0000313" key="2">
    <source>
        <dbReference type="EMBL" id="RHG67110.1"/>
    </source>
</evidence>
<reference evidence="2 3" key="1">
    <citation type="submission" date="2018-08" db="EMBL/GenBank/DDBJ databases">
        <title>A genome reference for cultivated species of the human gut microbiota.</title>
        <authorList>
            <person name="Zou Y."/>
            <person name="Xue W."/>
            <person name="Luo G."/>
        </authorList>
    </citation>
    <scope>NUCLEOTIDE SEQUENCE [LARGE SCALE GENOMIC DNA]</scope>
    <source>
        <strain evidence="2 3">AM22-1</strain>
    </source>
</reference>
<proteinExistence type="predicted"/>
<dbReference type="AlphaFoldDB" id="A0A3R6DTU2"/>
<organism evidence="1 4">
    <name type="scientific">Segatella copri</name>
    <dbReference type="NCBI Taxonomy" id="165179"/>
    <lineage>
        <taxon>Bacteria</taxon>
        <taxon>Pseudomonadati</taxon>
        <taxon>Bacteroidota</taxon>
        <taxon>Bacteroidia</taxon>
        <taxon>Bacteroidales</taxon>
        <taxon>Prevotellaceae</taxon>
        <taxon>Segatella</taxon>
    </lineage>
</organism>
<dbReference type="Proteomes" id="UP001209168">
    <property type="component" value="Unassembled WGS sequence"/>
</dbReference>
<reference evidence="1" key="2">
    <citation type="submission" date="2022-11" db="EMBL/GenBank/DDBJ databases">
        <title>Genomic repertoires linked with pathogenic potency of arthritogenic Prevotella copri isolated from the gut of rheumatoid arthritis patients.</title>
        <authorList>
            <person name="Nii T."/>
            <person name="Maeda Y."/>
            <person name="Motooka D."/>
            <person name="Naito M."/>
            <person name="Matsumoto Y."/>
            <person name="Ogawa T."/>
            <person name="Oguro-Igashira E."/>
            <person name="Kishikawa T."/>
            <person name="Yamashita M."/>
            <person name="Koizumi S."/>
            <person name="Kurakawa T."/>
            <person name="Okumura R."/>
            <person name="Kayama H."/>
            <person name="Murakami M."/>
            <person name="Sakaguchi T."/>
            <person name="Das B."/>
            <person name="Nakamura S."/>
            <person name="Okada Y."/>
            <person name="Kumanogoh A."/>
            <person name="Takeda K."/>
        </authorList>
    </citation>
    <scope>NUCLEOTIDE SEQUENCE</scope>
    <source>
        <strain evidence="1">H012_8</strain>
    </source>
</reference>
<name>A0A3R6DTU2_9BACT</name>
<dbReference type="EMBL" id="QRIN01000016">
    <property type="protein sequence ID" value="RHG67110.1"/>
    <property type="molecule type" value="Genomic_DNA"/>
</dbReference>
<gene>
    <name evidence="2" type="ORF">DW250_05495</name>
    <name evidence="1" type="ORF">ONT23_00650</name>
</gene>
<sequence length="63" mass="7335">MTALDFNDRGQAFVSFDEFNNYMNERLEEGDYTKEKNGITYYYNSGSCLIGKYDNNEGFGITY</sequence>
<comment type="caution">
    <text evidence="1">The sequence shown here is derived from an EMBL/GenBank/DDBJ whole genome shotgun (WGS) entry which is preliminary data.</text>
</comment>
<accession>A0A3R6DTU2</accession>
<evidence type="ECO:0000313" key="4">
    <source>
        <dbReference type="Proteomes" id="UP001209168"/>
    </source>
</evidence>
<evidence type="ECO:0000313" key="3">
    <source>
        <dbReference type="Proteomes" id="UP000286501"/>
    </source>
</evidence>
<dbReference type="RefSeq" id="WP_118200574.1">
    <property type="nucleotide sequence ID" value="NZ_JAPDVH010000001.1"/>
</dbReference>